<keyword evidence="1 2" id="KW-0238">DNA-binding</keyword>
<dbReference type="Proteomes" id="UP000236413">
    <property type="component" value="Unassembled WGS sequence"/>
</dbReference>
<evidence type="ECO:0000313" key="4">
    <source>
        <dbReference type="EMBL" id="PWN64181.1"/>
    </source>
</evidence>
<gene>
    <name evidence="4" type="ORF">C1634_006190</name>
</gene>
<sequence length="210" mass="24218">MTRKITSGPIRDKERTKKKLTDSVGKILKKQGFAGLNARQIAMKAGVHRKLIYEYFGGMEGLVAQYLSSRDYWRVSLEHREAIIEQSRKDFGKQMAYTLLENQFDSLMKSEEMRNIIHWGISESLKPLQELNKEREQLGEEIFTKITDDYFQDKGKNMRAIEGILIGGIYYLTLHAKMNDAAMCGIDINTPEGETEIKKALKQIIDWAYS</sequence>
<organism evidence="4 5">
    <name type="scientific">Chryseobacterium viscerum</name>
    <dbReference type="NCBI Taxonomy" id="1037377"/>
    <lineage>
        <taxon>Bacteria</taxon>
        <taxon>Pseudomonadati</taxon>
        <taxon>Bacteroidota</taxon>
        <taxon>Flavobacteriia</taxon>
        <taxon>Flavobacteriales</taxon>
        <taxon>Weeksellaceae</taxon>
        <taxon>Chryseobacterium group</taxon>
        <taxon>Chryseobacterium</taxon>
    </lineage>
</organism>
<dbReference type="AlphaFoldDB" id="A0A316WRY5"/>
<evidence type="ECO:0000256" key="2">
    <source>
        <dbReference type="PROSITE-ProRule" id="PRU00335"/>
    </source>
</evidence>
<proteinExistence type="predicted"/>
<dbReference type="SUPFAM" id="SSF46689">
    <property type="entry name" value="Homeodomain-like"/>
    <property type="match status" value="1"/>
</dbReference>
<dbReference type="GO" id="GO:0003677">
    <property type="term" value="F:DNA binding"/>
    <property type="evidence" value="ECO:0007669"/>
    <property type="project" value="UniProtKB-UniRule"/>
</dbReference>
<evidence type="ECO:0000313" key="5">
    <source>
        <dbReference type="Proteomes" id="UP000236413"/>
    </source>
</evidence>
<dbReference type="PROSITE" id="PS50977">
    <property type="entry name" value="HTH_TETR_2"/>
    <property type="match status" value="1"/>
</dbReference>
<feature type="DNA-binding region" description="H-T-H motif" evidence="2">
    <location>
        <begin position="37"/>
        <end position="56"/>
    </location>
</feature>
<dbReference type="PANTHER" id="PTHR43479">
    <property type="entry name" value="ACREF/ENVCD OPERON REPRESSOR-RELATED"/>
    <property type="match status" value="1"/>
</dbReference>
<accession>A0A316WRY5</accession>
<evidence type="ECO:0000259" key="3">
    <source>
        <dbReference type="PROSITE" id="PS50977"/>
    </source>
</evidence>
<name>A0A316WRY5_9FLAO</name>
<dbReference type="InterPro" id="IPR009057">
    <property type="entry name" value="Homeodomain-like_sf"/>
</dbReference>
<dbReference type="PANTHER" id="PTHR43479:SF11">
    <property type="entry name" value="ACREF_ENVCD OPERON REPRESSOR-RELATED"/>
    <property type="match status" value="1"/>
</dbReference>
<evidence type="ECO:0000256" key="1">
    <source>
        <dbReference type="ARBA" id="ARBA00023125"/>
    </source>
</evidence>
<comment type="caution">
    <text evidence="4">The sequence shown here is derived from an EMBL/GenBank/DDBJ whole genome shotgun (WGS) entry which is preliminary data.</text>
</comment>
<dbReference type="Gene3D" id="1.10.357.10">
    <property type="entry name" value="Tetracycline Repressor, domain 2"/>
    <property type="match status" value="1"/>
</dbReference>
<dbReference type="InterPro" id="IPR050624">
    <property type="entry name" value="HTH-type_Tx_Regulator"/>
</dbReference>
<dbReference type="Pfam" id="PF00440">
    <property type="entry name" value="TetR_N"/>
    <property type="match status" value="1"/>
</dbReference>
<dbReference type="RefSeq" id="WP_103231289.1">
    <property type="nucleotide sequence ID" value="NZ_PPEG02000002.1"/>
</dbReference>
<feature type="domain" description="HTH tetR-type" evidence="3">
    <location>
        <begin position="14"/>
        <end position="74"/>
    </location>
</feature>
<protein>
    <submittedName>
        <fullName evidence="4">TetR/AcrR family transcriptional regulator</fullName>
    </submittedName>
</protein>
<dbReference type="EMBL" id="PPEG02000002">
    <property type="protein sequence ID" value="PWN64181.1"/>
    <property type="molecule type" value="Genomic_DNA"/>
</dbReference>
<dbReference type="InterPro" id="IPR001647">
    <property type="entry name" value="HTH_TetR"/>
</dbReference>
<reference evidence="4 5" key="1">
    <citation type="submission" date="2018-04" db="EMBL/GenBank/DDBJ databases">
        <title>Chryseobacterium oncorhynchi 701B-08T from rainbow trout, and Chryseobacterium viscerum 687B-08T from diseased fish.</title>
        <authorList>
            <person name="Jeong J.-J."/>
            <person name="Lee Y.J."/>
            <person name="Pathiraja D."/>
            <person name="Park B."/>
            <person name="Choi I.-G."/>
            <person name="Kim K.D."/>
        </authorList>
    </citation>
    <scope>NUCLEOTIDE SEQUENCE [LARGE SCALE GENOMIC DNA]</scope>
    <source>
        <strain evidence="4 5">687B-08</strain>
    </source>
</reference>